<protein>
    <submittedName>
        <fullName evidence="1">Uncharacterized protein</fullName>
    </submittedName>
</protein>
<organism evidence="1 2">
    <name type="scientific">Eumeta variegata</name>
    <name type="common">Bagworm moth</name>
    <name type="synonym">Eumeta japonica</name>
    <dbReference type="NCBI Taxonomy" id="151549"/>
    <lineage>
        <taxon>Eukaryota</taxon>
        <taxon>Metazoa</taxon>
        <taxon>Ecdysozoa</taxon>
        <taxon>Arthropoda</taxon>
        <taxon>Hexapoda</taxon>
        <taxon>Insecta</taxon>
        <taxon>Pterygota</taxon>
        <taxon>Neoptera</taxon>
        <taxon>Endopterygota</taxon>
        <taxon>Lepidoptera</taxon>
        <taxon>Glossata</taxon>
        <taxon>Ditrysia</taxon>
        <taxon>Tineoidea</taxon>
        <taxon>Psychidae</taxon>
        <taxon>Oiketicinae</taxon>
        <taxon>Eumeta</taxon>
    </lineage>
</organism>
<accession>A0A4C1X3F3</accession>
<keyword evidence="2" id="KW-1185">Reference proteome</keyword>
<evidence type="ECO:0000313" key="2">
    <source>
        <dbReference type="Proteomes" id="UP000299102"/>
    </source>
</evidence>
<gene>
    <name evidence="1" type="ORF">EVAR_38320_1</name>
</gene>
<evidence type="ECO:0000313" key="1">
    <source>
        <dbReference type="EMBL" id="GBP58258.1"/>
    </source>
</evidence>
<dbReference type="Proteomes" id="UP000299102">
    <property type="component" value="Unassembled WGS sequence"/>
</dbReference>
<proteinExistence type="predicted"/>
<reference evidence="1 2" key="1">
    <citation type="journal article" date="2019" name="Commun. Biol.">
        <title>The bagworm genome reveals a unique fibroin gene that provides high tensile strength.</title>
        <authorList>
            <person name="Kono N."/>
            <person name="Nakamura H."/>
            <person name="Ohtoshi R."/>
            <person name="Tomita M."/>
            <person name="Numata K."/>
            <person name="Arakawa K."/>
        </authorList>
    </citation>
    <scope>NUCLEOTIDE SEQUENCE [LARGE SCALE GENOMIC DNA]</scope>
</reference>
<sequence>MCKETVAGKPGGIARSHRRHAERALSVLRHAMLSLPFEIRFLGGNVNKRERECFRIKNNSHKQTDGVVTLRLQHNKGPMRPVRYHTLLEHRQEVADSAVMFHPVRALVTHSSLHQISYSLLKDRQPTNDSSGVANVHCGRR</sequence>
<name>A0A4C1X3F3_EUMVA</name>
<dbReference type="AlphaFoldDB" id="A0A4C1X3F3"/>
<comment type="caution">
    <text evidence="1">The sequence shown here is derived from an EMBL/GenBank/DDBJ whole genome shotgun (WGS) entry which is preliminary data.</text>
</comment>
<dbReference type="EMBL" id="BGZK01000731">
    <property type="protein sequence ID" value="GBP58258.1"/>
    <property type="molecule type" value="Genomic_DNA"/>
</dbReference>